<dbReference type="Pfam" id="PF01243">
    <property type="entry name" value="PNPOx_N"/>
    <property type="match status" value="1"/>
</dbReference>
<dbReference type="InterPro" id="IPR011576">
    <property type="entry name" value="Pyridox_Oxase_N"/>
</dbReference>
<dbReference type="AlphaFoldDB" id="A0A3B0S6B6"/>
<dbReference type="SUPFAM" id="SSF50475">
    <property type="entry name" value="FMN-binding split barrel"/>
    <property type="match status" value="1"/>
</dbReference>
<organism evidence="3">
    <name type="scientific">hydrothermal vent metagenome</name>
    <dbReference type="NCBI Taxonomy" id="652676"/>
    <lineage>
        <taxon>unclassified sequences</taxon>
        <taxon>metagenomes</taxon>
        <taxon>ecological metagenomes</taxon>
    </lineage>
</organism>
<dbReference type="PANTHER" id="PTHR35176:SF6">
    <property type="entry name" value="HEME OXYGENASE HI_0854-RELATED"/>
    <property type="match status" value="1"/>
</dbReference>
<evidence type="ECO:0000313" key="3">
    <source>
        <dbReference type="EMBL" id="VAV90855.1"/>
    </source>
</evidence>
<dbReference type="GO" id="GO:0005829">
    <property type="term" value="C:cytosol"/>
    <property type="evidence" value="ECO:0007669"/>
    <property type="project" value="TreeGrafter"/>
</dbReference>
<dbReference type="InterPro" id="IPR012349">
    <property type="entry name" value="Split_barrel_FMN-bd"/>
</dbReference>
<keyword evidence="1" id="KW-0560">Oxidoreductase</keyword>
<sequence>MELSDAVKGLLDEKIYVHLATIMPDGSPQVSVVWVDRDGDKVLFSSALGRVKPRNIELDPRIALSFTPPDKPYENTVLRGRVTKTTTDGTWLIDQLAKKYLDHESYQFATPGEVRVNYEIEIDAVSQWG</sequence>
<reference evidence="3" key="1">
    <citation type="submission" date="2018-06" db="EMBL/GenBank/DDBJ databases">
        <authorList>
            <person name="Zhirakovskaya E."/>
        </authorList>
    </citation>
    <scope>NUCLEOTIDE SEQUENCE</scope>
</reference>
<dbReference type="Gene3D" id="2.30.110.10">
    <property type="entry name" value="Electron Transport, Fmn-binding Protein, Chain A"/>
    <property type="match status" value="1"/>
</dbReference>
<dbReference type="InterPro" id="IPR019920">
    <property type="entry name" value="F420-binding_dom_put"/>
</dbReference>
<proteinExistence type="predicted"/>
<feature type="domain" description="Pyridoxamine 5'-phosphate oxidase N-terminal" evidence="2">
    <location>
        <begin position="4"/>
        <end position="128"/>
    </location>
</feature>
<evidence type="ECO:0000256" key="1">
    <source>
        <dbReference type="ARBA" id="ARBA00023002"/>
    </source>
</evidence>
<dbReference type="PANTHER" id="PTHR35176">
    <property type="entry name" value="HEME OXYGENASE HI_0854-RELATED"/>
    <property type="match status" value="1"/>
</dbReference>
<gene>
    <name evidence="3" type="ORF">MNBD_ACTINO01-1635</name>
</gene>
<dbReference type="GO" id="GO:0070967">
    <property type="term" value="F:coenzyme F420 binding"/>
    <property type="evidence" value="ECO:0007669"/>
    <property type="project" value="TreeGrafter"/>
</dbReference>
<dbReference type="InterPro" id="IPR052019">
    <property type="entry name" value="F420H2_bilvrd_red/Heme_oxyg"/>
</dbReference>
<name>A0A3B0S6B6_9ZZZZ</name>
<accession>A0A3B0S6B6</accession>
<dbReference type="GO" id="GO:0016627">
    <property type="term" value="F:oxidoreductase activity, acting on the CH-CH group of donors"/>
    <property type="evidence" value="ECO:0007669"/>
    <property type="project" value="TreeGrafter"/>
</dbReference>
<dbReference type="NCBIfam" id="TIGR03618">
    <property type="entry name" value="Rv1155_F420"/>
    <property type="match status" value="1"/>
</dbReference>
<dbReference type="EMBL" id="UOEI01000053">
    <property type="protein sequence ID" value="VAV90855.1"/>
    <property type="molecule type" value="Genomic_DNA"/>
</dbReference>
<evidence type="ECO:0000259" key="2">
    <source>
        <dbReference type="Pfam" id="PF01243"/>
    </source>
</evidence>
<protein>
    <recommendedName>
        <fullName evidence="2">Pyridoxamine 5'-phosphate oxidase N-terminal domain-containing protein</fullName>
    </recommendedName>
</protein>